<evidence type="ECO:0000313" key="4">
    <source>
        <dbReference type="Proteomes" id="UP000466442"/>
    </source>
</evidence>
<gene>
    <name evidence="3" type="ORF">GE061_006390</name>
</gene>
<comment type="similarity">
    <text evidence="1">Belongs to the peptidase C1 family.</text>
</comment>
<evidence type="ECO:0000259" key="2">
    <source>
        <dbReference type="SMART" id="SM00645"/>
    </source>
</evidence>
<keyword evidence="4" id="KW-1185">Reference proteome</keyword>
<proteinExistence type="inferred from homology"/>
<dbReference type="OrthoDB" id="423263at2759"/>
<protein>
    <recommendedName>
        <fullName evidence="2">Peptidase C1A papain C-terminal domain-containing protein</fullName>
    </recommendedName>
</protein>
<dbReference type="GO" id="GO:0006508">
    <property type="term" value="P:proteolysis"/>
    <property type="evidence" value="ECO:0007669"/>
    <property type="project" value="InterPro"/>
</dbReference>
<dbReference type="SMART" id="SM00645">
    <property type="entry name" value="Pept_C1"/>
    <property type="match status" value="1"/>
</dbReference>
<reference evidence="3" key="1">
    <citation type="journal article" date="2021" name="Mol. Ecol. Resour.">
        <title>Apolygus lucorum genome provides insights into omnivorousness and mesophyll feeding.</title>
        <authorList>
            <person name="Liu Y."/>
            <person name="Liu H."/>
            <person name="Wang H."/>
            <person name="Huang T."/>
            <person name="Liu B."/>
            <person name="Yang B."/>
            <person name="Yin L."/>
            <person name="Li B."/>
            <person name="Zhang Y."/>
            <person name="Zhang S."/>
            <person name="Jiang F."/>
            <person name="Zhang X."/>
            <person name="Ren Y."/>
            <person name="Wang B."/>
            <person name="Wang S."/>
            <person name="Lu Y."/>
            <person name="Wu K."/>
            <person name="Fan W."/>
            <person name="Wang G."/>
        </authorList>
    </citation>
    <scope>NUCLEOTIDE SEQUENCE</scope>
    <source>
        <strain evidence="3">12Hb</strain>
    </source>
</reference>
<comment type="caution">
    <text evidence="3">The sequence shown here is derived from an EMBL/GenBank/DDBJ whole genome shotgun (WGS) entry which is preliminary data.</text>
</comment>
<dbReference type="GO" id="GO:0008234">
    <property type="term" value="F:cysteine-type peptidase activity"/>
    <property type="evidence" value="ECO:0007669"/>
    <property type="project" value="InterPro"/>
</dbReference>
<evidence type="ECO:0000313" key="3">
    <source>
        <dbReference type="EMBL" id="KAF6200089.1"/>
    </source>
</evidence>
<name>A0A6A4J583_APOLU</name>
<dbReference type="Proteomes" id="UP000466442">
    <property type="component" value="Unassembled WGS sequence"/>
</dbReference>
<dbReference type="InterPro" id="IPR013128">
    <property type="entry name" value="Peptidase_C1A"/>
</dbReference>
<dbReference type="SUPFAM" id="SSF54001">
    <property type="entry name" value="Cysteine proteinases"/>
    <property type="match status" value="1"/>
</dbReference>
<dbReference type="PANTHER" id="PTHR12411">
    <property type="entry name" value="CYSTEINE PROTEASE FAMILY C1-RELATED"/>
    <property type="match status" value="1"/>
</dbReference>
<dbReference type="AlphaFoldDB" id="A0A6A4J583"/>
<organism evidence="3 4">
    <name type="scientific">Apolygus lucorum</name>
    <name type="common">Small green plant bug</name>
    <name type="synonym">Lygocoris lucorum</name>
    <dbReference type="NCBI Taxonomy" id="248454"/>
    <lineage>
        <taxon>Eukaryota</taxon>
        <taxon>Metazoa</taxon>
        <taxon>Ecdysozoa</taxon>
        <taxon>Arthropoda</taxon>
        <taxon>Hexapoda</taxon>
        <taxon>Insecta</taxon>
        <taxon>Pterygota</taxon>
        <taxon>Neoptera</taxon>
        <taxon>Paraneoptera</taxon>
        <taxon>Hemiptera</taxon>
        <taxon>Heteroptera</taxon>
        <taxon>Panheteroptera</taxon>
        <taxon>Cimicomorpha</taxon>
        <taxon>Miridae</taxon>
        <taxon>Mirini</taxon>
        <taxon>Apolygus</taxon>
    </lineage>
</organism>
<dbReference type="EMBL" id="WIXP02000014">
    <property type="protein sequence ID" value="KAF6200089.1"/>
    <property type="molecule type" value="Genomic_DNA"/>
</dbReference>
<evidence type="ECO:0000256" key="1">
    <source>
        <dbReference type="ARBA" id="ARBA00008455"/>
    </source>
</evidence>
<accession>A0A6A4J583</accession>
<sequence>MPFRTGCIFILSVVYIAVSAQRKIEFTEVELADYNKLNALVEKEGAKQEIKDFMKTDKWKYVFRSLRYYLYSSVEGYKANKRQFWLRLNQWSAYSDSFSYFGTHWDEEIQDEVEPVTEYDTVAEKKLQTAFLSLTSHNFSYHLVKPMPWNVNDTVIPREVDWRLRGTIDSPVNKYHYNCKASYPFAVASTIDAHLSYYSNPTTDNPTSPQLFLSCPYANDKKFKNYNPCKDDQYGANGTPDAIVRSYKFAVLNGIRSGWEYADGEGNGCLTDKDYFHRIIDGYVILPKGKKAEIDLMVAVALHGPVTVSFESSEQNFELLRYGGGIYDLPCAKGKMFSMVVIGYGEDNGKPYWLLMNNFGPEWGQYGYIKIARFSPTACDITQQMIFPVIFKTYPIFSAKDDYWTEYENNKMNKVLLFLRYNYTVGKELPPILKLPNEPSVWV</sequence>
<dbReference type="Pfam" id="PF00112">
    <property type="entry name" value="Peptidase_C1"/>
    <property type="match status" value="1"/>
</dbReference>
<dbReference type="Gene3D" id="3.90.70.10">
    <property type="entry name" value="Cysteine proteinases"/>
    <property type="match status" value="1"/>
</dbReference>
<feature type="domain" description="Peptidase C1A papain C-terminal" evidence="2">
    <location>
        <begin position="156"/>
        <end position="389"/>
    </location>
</feature>
<dbReference type="InterPro" id="IPR000668">
    <property type="entry name" value="Peptidase_C1A_C"/>
</dbReference>
<dbReference type="InterPro" id="IPR038765">
    <property type="entry name" value="Papain-like_cys_pep_sf"/>
</dbReference>